<evidence type="ECO:0000259" key="7">
    <source>
        <dbReference type="PROSITE" id="PS51032"/>
    </source>
</evidence>
<sequence>MVSSTNKKDTKPHKENVKKYRGVRQRKWGSCVAEIRDIRMNKRHWLRSAATTDEAALVYDKASIEIKGPNSLTNTLKPTPKESDPIHD</sequence>
<dbReference type="GO" id="GO:0000976">
    <property type="term" value="F:transcription cis-regulatory region binding"/>
    <property type="evidence" value="ECO:0000318"/>
    <property type="project" value="GO_Central"/>
</dbReference>
<evidence type="ECO:0000256" key="3">
    <source>
        <dbReference type="ARBA" id="ARBA00023125"/>
    </source>
</evidence>
<dbReference type="SUPFAM" id="SSF54171">
    <property type="entry name" value="DNA-binding domain"/>
    <property type="match status" value="1"/>
</dbReference>
<feature type="compositionally biased region" description="Basic and acidic residues" evidence="6">
    <location>
        <begin position="1"/>
        <end position="18"/>
    </location>
</feature>
<keyword evidence="2" id="KW-0805">Transcription regulation</keyword>
<dbReference type="InterPro" id="IPR001471">
    <property type="entry name" value="AP2/ERF_dom"/>
</dbReference>
<proteinExistence type="predicted"/>
<dbReference type="PRINTS" id="PR00367">
    <property type="entry name" value="ETHRSPELEMNT"/>
</dbReference>
<dbReference type="GO" id="GO:0005634">
    <property type="term" value="C:nucleus"/>
    <property type="evidence" value="ECO:0000318"/>
    <property type="project" value="GO_Central"/>
</dbReference>
<dbReference type="SMR" id="A0A3Q7EBZ3"/>
<evidence type="ECO:0000313" key="8">
    <source>
        <dbReference type="EnsemblPlants" id="Solyc01g014566.1.1.1"/>
    </source>
</evidence>
<accession>A0A3Q7EBZ3</accession>
<evidence type="ECO:0000256" key="4">
    <source>
        <dbReference type="ARBA" id="ARBA00023163"/>
    </source>
</evidence>
<evidence type="ECO:0000256" key="1">
    <source>
        <dbReference type="ARBA" id="ARBA00004123"/>
    </source>
</evidence>
<dbReference type="EnsemblPlants" id="Solyc01g014566.1.1">
    <property type="protein sequence ID" value="Solyc01g014566.1.1.1"/>
    <property type="gene ID" value="Solyc01g014566.1"/>
</dbReference>
<protein>
    <recommendedName>
        <fullName evidence="7">AP2/ERF domain-containing protein</fullName>
    </recommendedName>
</protein>
<evidence type="ECO:0000256" key="2">
    <source>
        <dbReference type="ARBA" id="ARBA00023015"/>
    </source>
</evidence>
<comment type="subcellular location">
    <subcellularLocation>
        <location evidence="1">Nucleus</location>
    </subcellularLocation>
</comment>
<name>A0A3Q7EBZ3_SOLLC</name>
<reference evidence="8" key="2">
    <citation type="submission" date="2019-01" db="UniProtKB">
        <authorList>
            <consortium name="EnsemblPlants"/>
        </authorList>
    </citation>
    <scope>IDENTIFICATION</scope>
    <source>
        <strain evidence="8">cv. Heinz 1706</strain>
    </source>
</reference>
<evidence type="ECO:0000256" key="6">
    <source>
        <dbReference type="SAM" id="MobiDB-lite"/>
    </source>
</evidence>
<dbReference type="FunCoup" id="A0A3Q7EBZ3">
    <property type="interactions" value="17"/>
</dbReference>
<dbReference type="PROSITE" id="PS51032">
    <property type="entry name" value="AP2_ERF"/>
    <property type="match status" value="1"/>
</dbReference>
<dbReference type="OMA" id="KWGSCVA"/>
<keyword evidence="4" id="KW-0804">Transcription</keyword>
<keyword evidence="5" id="KW-0539">Nucleus</keyword>
<dbReference type="CDD" id="cd00018">
    <property type="entry name" value="AP2"/>
    <property type="match status" value="1"/>
</dbReference>
<dbReference type="PANTHER" id="PTHR31194">
    <property type="entry name" value="SHN SHINE , DNA BINDING / TRANSCRIPTION FACTOR"/>
    <property type="match status" value="1"/>
</dbReference>
<organism evidence="8">
    <name type="scientific">Solanum lycopersicum</name>
    <name type="common">Tomato</name>
    <name type="synonym">Lycopersicon esculentum</name>
    <dbReference type="NCBI Taxonomy" id="4081"/>
    <lineage>
        <taxon>Eukaryota</taxon>
        <taxon>Viridiplantae</taxon>
        <taxon>Streptophyta</taxon>
        <taxon>Embryophyta</taxon>
        <taxon>Tracheophyta</taxon>
        <taxon>Spermatophyta</taxon>
        <taxon>Magnoliopsida</taxon>
        <taxon>eudicotyledons</taxon>
        <taxon>Gunneridae</taxon>
        <taxon>Pentapetalae</taxon>
        <taxon>asterids</taxon>
        <taxon>lamiids</taxon>
        <taxon>Solanales</taxon>
        <taxon>Solanaceae</taxon>
        <taxon>Solanoideae</taxon>
        <taxon>Solaneae</taxon>
        <taxon>Solanum</taxon>
        <taxon>Solanum subgen. Lycopersicon</taxon>
    </lineage>
</organism>
<dbReference type="SMART" id="SM00380">
    <property type="entry name" value="AP2"/>
    <property type="match status" value="1"/>
</dbReference>
<dbReference type="InterPro" id="IPR016177">
    <property type="entry name" value="DNA-bd_dom_sf"/>
</dbReference>
<dbReference type="InParanoid" id="A0A3Q7EBZ3"/>
<dbReference type="InterPro" id="IPR050913">
    <property type="entry name" value="AP2/ERF_ERF"/>
</dbReference>
<dbReference type="Gramene" id="Solyc01g014566.1.1">
    <property type="protein sequence ID" value="Solyc01g014566.1.1.1"/>
    <property type="gene ID" value="Solyc01g014566.1"/>
</dbReference>
<evidence type="ECO:0000313" key="9">
    <source>
        <dbReference type="Proteomes" id="UP000004994"/>
    </source>
</evidence>
<feature type="domain" description="AP2/ERF" evidence="7">
    <location>
        <begin position="19"/>
        <end position="76"/>
    </location>
</feature>
<dbReference type="STRING" id="4081.A0A3Q7EBZ3"/>
<keyword evidence="9" id="KW-1185">Reference proteome</keyword>
<dbReference type="Gene3D" id="3.30.730.10">
    <property type="entry name" value="AP2/ERF domain"/>
    <property type="match status" value="1"/>
</dbReference>
<dbReference type="AlphaFoldDB" id="A0A3Q7EBZ3"/>
<feature type="region of interest" description="Disordered" evidence="6">
    <location>
        <begin position="68"/>
        <end position="88"/>
    </location>
</feature>
<feature type="compositionally biased region" description="Basic and acidic residues" evidence="6">
    <location>
        <begin position="79"/>
        <end position="88"/>
    </location>
</feature>
<keyword evidence="3" id="KW-0238">DNA-binding</keyword>
<feature type="region of interest" description="Disordered" evidence="6">
    <location>
        <begin position="1"/>
        <end position="23"/>
    </location>
</feature>
<reference evidence="8" key="1">
    <citation type="journal article" date="2012" name="Nature">
        <title>The tomato genome sequence provides insights into fleshy fruit evolution.</title>
        <authorList>
            <consortium name="Tomato Genome Consortium"/>
        </authorList>
    </citation>
    <scope>NUCLEOTIDE SEQUENCE [LARGE SCALE GENOMIC DNA]</scope>
    <source>
        <strain evidence="8">cv. Heinz 1706</strain>
    </source>
</reference>
<dbReference type="PANTHER" id="PTHR31194:SF109">
    <property type="entry name" value="AP2_ERF DOMAIN-CONTAINING PROTEIN"/>
    <property type="match status" value="1"/>
</dbReference>
<evidence type="ECO:0000256" key="5">
    <source>
        <dbReference type="ARBA" id="ARBA00023242"/>
    </source>
</evidence>
<dbReference type="Proteomes" id="UP000004994">
    <property type="component" value="Chromosome 1"/>
</dbReference>
<dbReference type="GO" id="GO:0003700">
    <property type="term" value="F:DNA-binding transcription factor activity"/>
    <property type="evidence" value="ECO:0000318"/>
    <property type="project" value="GO_Central"/>
</dbReference>
<dbReference type="InterPro" id="IPR036955">
    <property type="entry name" value="AP2/ERF_dom_sf"/>
</dbReference>